<proteinExistence type="predicted"/>
<dbReference type="Proteomes" id="UP000790347">
    <property type="component" value="Unassembled WGS sequence"/>
</dbReference>
<reference evidence="2" key="1">
    <citation type="submission" date="2013-05" db="EMBL/GenBank/DDBJ databases">
        <authorList>
            <person name="Yim A.K.Y."/>
            <person name="Chan T.F."/>
            <person name="Ji K.M."/>
            <person name="Liu X.Y."/>
            <person name="Zhou J.W."/>
            <person name="Li R.Q."/>
            <person name="Yang K.Y."/>
            <person name="Li J."/>
            <person name="Li M."/>
            <person name="Law P.T.W."/>
            <person name="Wu Y.L."/>
            <person name="Cai Z.L."/>
            <person name="Qin H."/>
            <person name="Bao Y."/>
            <person name="Leung R.K.K."/>
            <person name="Ng P.K.S."/>
            <person name="Zou J."/>
            <person name="Zhong X.J."/>
            <person name="Ran P.X."/>
            <person name="Zhong N.S."/>
            <person name="Liu Z.G."/>
            <person name="Tsui S.K.W."/>
        </authorList>
    </citation>
    <scope>NUCLEOTIDE SEQUENCE</scope>
    <source>
        <strain evidence="2">Derf</strain>
        <tissue evidence="2">Whole organism</tissue>
    </source>
</reference>
<evidence type="ECO:0000256" key="1">
    <source>
        <dbReference type="SAM" id="MobiDB-lite"/>
    </source>
</evidence>
<evidence type="ECO:0000313" key="2">
    <source>
        <dbReference type="EMBL" id="KAH9511905.1"/>
    </source>
</evidence>
<dbReference type="EMBL" id="ASGP02000004">
    <property type="protein sequence ID" value="KAH9511905.1"/>
    <property type="molecule type" value="Genomic_DNA"/>
</dbReference>
<comment type="caution">
    <text evidence="2">The sequence shown here is derived from an EMBL/GenBank/DDBJ whole genome shotgun (WGS) entry which is preliminary data.</text>
</comment>
<keyword evidence="3" id="KW-1185">Reference proteome</keyword>
<accession>A0A922HWZ7</accession>
<dbReference type="AlphaFoldDB" id="A0A922HWZ7"/>
<sequence length="78" mass="9655">MNFLVLQFIHRFDDQIKLHHHQSLSFYWAANSYKFIFTETFFFPFNSMKRCEKQQQQQQQQRQSPRNHDNETDDDPLT</sequence>
<reference evidence="2" key="2">
    <citation type="journal article" date="2022" name="Res Sq">
        <title>Comparative Genomics Reveals Insights into the Divergent Evolution of Astigmatic Mites and Household Pest Adaptations.</title>
        <authorList>
            <person name="Xiong Q."/>
            <person name="Wan A.T.-Y."/>
            <person name="Liu X.-Y."/>
            <person name="Fung C.S.-H."/>
            <person name="Xiao X."/>
            <person name="Malainual N."/>
            <person name="Hou J."/>
            <person name="Wang L."/>
            <person name="Wang M."/>
            <person name="Yang K."/>
            <person name="Cui Y."/>
            <person name="Leung E."/>
            <person name="Nong W."/>
            <person name="Shin S.-K."/>
            <person name="Au S."/>
            <person name="Jeong K.Y."/>
            <person name="Chew F.T."/>
            <person name="Hui J."/>
            <person name="Leung T.F."/>
            <person name="Tungtrongchitr A."/>
            <person name="Zhong N."/>
            <person name="Liu Z."/>
            <person name="Tsui S."/>
        </authorList>
    </citation>
    <scope>NUCLEOTIDE SEQUENCE</scope>
    <source>
        <strain evidence="2">Derf</strain>
        <tissue evidence="2">Whole organism</tissue>
    </source>
</reference>
<gene>
    <name evidence="2" type="ORF">DERF_010329</name>
</gene>
<organism evidence="2 3">
    <name type="scientific">Dermatophagoides farinae</name>
    <name type="common">American house dust mite</name>
    <dbReference type="NCBI Taxonomy" id="6954"/>
    <lineage>
        <taxon>Eukaryota</taxon>
        <taxon>Metazoa</taxon>
        <taxon>Ecdysozoa</taxon>
        <taxon>Arthropoda</taxon>
        <taxon>Chelicerata</taxon>
        <taxon>Arachnida</taxon>
        <taxon>Acari</taxon>
        <taxon>Acariformes</taxon>
        <taxon>Sarcoptiformes</taxon>
        <taxon>Astigmata</taxon>
        <taxon>Psoroptidia</taxon>
        <taxon>Analgoidea</taxon>
        <taxon>Pyroglyphidae</taxon>
        <taxon>Dermatophagoidinae</taxon>
        <taxon>Dermatophagoides</taxon>
    </lineage>
</organism>
<protein>
    <submittedName>
        <fullName evidence="2">Uncharacterized protein</fullName>
    </submittedName>
</protein>
<evidence type="ECO:0000313" key="3">
    <source>
        <dbReference type="Proteomes" id="UP000790347"/>
    </source>
</evidence>
<name>A0A922HWZ7_DERFA</name>
<feature type="region of interest" description="Disordered" evidence="1">
    <location>
        <begin position="52"/>
        <end position="78"/>
    </location>
</feature>
<feature type="compositionally biased region" description="Low complexity" evidence="1">
    <location>
        <begin position="54"/>
        <end position="63"/>
    </location>
</feature>